<dbReference type="PIRSF" id="PIRSF016789">
    <property type="entry name" value="DUF454"/>
    <property type="match status" value="1"/>
</dbReference>
<dbReference type="EMBL" id="CP086654">
    <property type="protein sequence ID" value="UEX90544.1"/>
    <property type="molecule type" value="Genomic_DNA"/>
</dbReference>
<accession>A0ABY3PE81</accession>
<sequence>MRYLLIAVGITFTLLGFAGAVLPLLPTTPFLLVAVICFAKSSKRFHDWLVQTKIYQAYVEDFKLYRGYTMRKKIQLLISLYIVVGFSIWVVEIPLIRIGLMLMLLLQTVVLFTWVRTLPKSHDIRKKQ</sequence>
<dbReference type="RefSeq" id="WP_229293040.1">
    <property type="nucleotide sequence ID" value="NZ_CP086654.1"/>
</dbReference>
<dbReference type="InterPro" id="IPR007401">
    <property type="entry name" value="DUF454"/>
</dbReference>
<keyword evidence="3" id="KW-1185">Reference proteome</keyword>
<feature type="transmembrane region" description="Helical" evidence="1">
    <location>
        <begin position="97"/>
        <end position="118"/>
    </location>
</feature>
<keyword evidence="1" id="KW-0472">Membrane</keyword>
<name>A0ABY3PE81_9STAP</name>
<feature type="transmembrane region" description="Helical" evidence="1">
    <location>
        <begin position="74"/>
        <end position="91"/>
    </location>
</feature>
<proteinExistence type="predicted"/>
<dbReference type="Pfam" id="PF04304">
    <property type="entry name" value="DUF454"/>
    <property type="match status" value="1"/>
</dbReference>
<evidence type="ECO:0000313" key="2">
    <source>
        <dbReference type="EMBL" id="UEX90544.1"/>
    </source>
</evidence>
<reference evidence="2 3" key="1">
    <citation type="journal article" date="2022" name="Pathogens">
        <title>Staphylococcus ratti sp. nov. Isolated from a Lab Rat.</title>
        <authorList>
            <person name="Kovarovic V."/>
            <person name="Sedlacek I."/>
            <person name="Petras P."/>
            <person name="Kralova S."/>
            <person name="Maslanova I."/>
            <person name="Svec P."/>
            <person name="Neumann-Schaal M."/>
            <person name="Botka T."/>
            <person name="Gelbicova T."/>
            <person name="Stankova E."/>
            <person name="Doskar J."/>
            <person name="Pantucek R."/>
        </authorList>
    </citation>
    <scope>NUCLEOTIDE SEQUENCE [LARGE SCALE GENOMIC DNA]</scope>
    <source>
        <strain evidence="2 3">CCM 9025</strain>
    </source>
</reference>
<evidence type="ECO:0000313" key="3">
    <source>
        <dbReference type="Proteomes" id="UP001197626"/>
    </source>
</evidence>
<dbReference type="PANTHER" id="PTHR35813:SF1">
    <property type="entry name" value="INNER MEMBRANE PROTEIN YBAN"/>
    <property type="match status" value="1"/>
</dbReference>
<gene>
    <name evidence="2" type="ORF">LN051_02440</name>
</gene>
<evidence type="ECO:0000256" key="1">
    <source>
        <dbReference type="SAM" id="Phobius"/>
    </source>
</evidence>
<dbReference type="Proteomes" id="UP001197626">
    <property type="component" value="Chromosome"/>
</dbReference>
<feature type="transmembrane region" description="Helical" evidence="1">
    <location>
        <begin position="6"/>
        <end position="39"/>
    </location>
</feature>
<keyword evidence="1" id="KW-0812">Transmembrane</keyword>
<organism evidence="2 3">
    <name type="scientific">Staphylococcus ratti</name>
    <dbReference type="NCBI Taxonomy" id="2892440"/>
    <lineage>
        <taxon>Bacteria</taxon>
        <taxon>Bacillati</taxon>
        <taxon>Bacillota</taxon>
        <taxon>Bacilli</taxon>
        <taxon>Bacillales</taxon>
        <taxon>Staphylococcaceae</taxon>
        <taxon>Staphylococcus</taxon>
    </lineage>
</organism>
<keyword evidence="1" id="KW-1133">Transmembrane helix</keyword>
<protein>
    <submittedName>
        <fullName evidence="2">YbaN family protein</fullName>
    </submittedName>
</protein>
<dbReference type="PANTHER" id="PTHR35813">
    <property type="entry name" value="INNER MEMBRANE PROTEIN YBAN"/>
    <property type="match status" value="1"/>
</dbReference>